<feature type="domain" description="DUF7192" evidence="2">
    <location>
        <begin position="80"/>
        <end position="263"/>
    </location>
</feature>
<keyword evidence="1" id="KW-1133">Transmembrane helix</keyword>
<organism evidence="3 4">
    <name type="scientific">uncultured phage cr118_1</name>
    <dbReference type="NCBI Taxonomy" id="2772063"/>
    <lineage>
        <taxon>Viruses</taxon>
        <taxon>Duplodnaviria</taxon>
        <taxon>Heunggongvirae</taxon>
        <taxon>Uroviricota</taxon>
        <taxon>Caudoviricetes</taxon>
        <taxon>Crassvirales</taxon>
        <taxon>Suoliviridae</taxon>
        <taxon>Uncouvirinae</taxon>
        <taxon>Besingivirus</taxon>
        <taxon>Besingivirus coli</taxon>
    </lineage>
</organism>
<protein>
    <submittedName>
        <fullName evidence="3">Transcriptional regulator</fullName>
    </submittedName>
</protein>
<keyword evidence="1" id="KW-0812">Transmembrane</keyword>
<dbReference type="Proteomes" id="UP000594051">
    <property type="component" value="Segment"/>
</dbReference>
<name>A0A7M1RVC9_9CAUD</name>
<reference evidence="3 4" key="1">
    <citation type="submission" date="2020-07" db="EMBL/GenBank/DDBJ databases">
        <title>Taxonomic proposal: Crassvirales, a new order of highly abundant and diverse bacterial viruses.</title>
        <authorList>
            <person name="Shkoporov A.N."/>
            <person name="Stockdale S.R."/>
            <person name="Guerin E."/>
            <person name="Ross R.P."/>
            <person name="Hill C."/>
        </authorList>
    </citation>
    <scope>NUCLEOTIDE SEQUENCE [LARGE SCALE GENOMIC DNA]</scope>
</reference>
<dbReference type="KEGG" id="vg:65128858"/>
<evidence type="ECO:0000259" key="2">
    <source>
        <dbReference type="Pfam" id="PF23822"/>
    </source>
</evidence>
<sequence length="275" mass="32238">MNEKLIIEKTFDDVNSFYKASMTLTKDGNKSSFKTEINTDKIDFRGLSISEIYKSKFSYKKGLDQLKEIESNDYLVGTRKYKYDESDGDDINYDRLLDGFPALIKRVRGKVKGIGRIINIYINIAEACYVSYKDMIHKAHTVIRLVDMLEEMGYRVCVYSCAYAEGVGRLKGKEVDIKLNICIKRPEEPIIKSLLMTCISPWFFRYYIFCYYHAICFTYGWLGFPLKFDKKSTNENIYIDNGECLNEKTANKKIEEIKKLFSLEYEQEYKQNVHL</sequence>
<accession>A0A7M1RVC9</accession>
<proteinExistence type="predicted"/>
<dbReference type="RefSeq" id="YP_010110545.1">
    <property type="nucleotide sequence ID" value="NC_055872.1"/>
</dbReference>
<keyword evidence="4" id="KW-1185">Reference proteome</keyword>
<dbReference type="EMBL" id="MT774379">
    <property type="protein sequence ID" value="QOR58387.1"/>
    <property type="molecule type" value="Genomic_DNA"/>
</dbReference>
<dbReference type="InterPro" id="IPR055616">
    <property type="entry name" value="DUF7192"/>
</dbReference>
<evidence type="ECO:0000313" key="4">
    <source>
        <dbReference type="Proteomes" id="UP000594051"/>
    </source>
</evidence>
<dbReference type="Pfam" id="PF23822">
    <property type="entry name" value="DUF7192"/>
    <property type="match status" value="1"/>
</dbReference>
<evidence type="ECO:0000313" key="3">
    <source>
        <dbReference type="EMBL" id="QOR58387.1"/>
    </source>
</evidence>
<evidence type="ECO:0000256" key="1">
    <source>
        <dbReference type="SAM" id="Phobius"/>
    </source>
</evidence>
<dbReference type="GeneID" id="65128858"/>
<keyword evidence="1" id="KW-0472">Membrane</keyword>
<feature type="transmembrane region" description="Helical" evidence="1">
    <location>
        <begin position="202"/>
        <end position="222"/>
    </location>
</feature>